<dbReference type="Proteomes" id="UP001623348">
    <property type="component" value="Unassembled WGS sequence"/>
</dbReference>
<dbReference type="PROSITE" id="PS50222">
    <property type="entry name" value="EF_HAND_2"/>
    <property type="match status" value="2"/>
</dbReference>
<dbReference type="PROSITE" id="PS00303">
    <property type="entry name" value="S100_CABP"/>
    <property type="match status" value="2"/>
</dbReference>
<comment type="caution">
    <text evidence="17">The sequence shown here is derived from an EMBL/GenBank/DDBJ whole genome shotgun (WGS) entry which is preliminary data.</text>
</comment>
<evidence type="ECO:0000313" key="18">
    <source>
        <dbReference type="Proteomes" id="UP001623348"/>
    </source>
</evidence>
<dbReference type="SUPFAM" id="SSF47473">
    <property type="entry name" value="EF-hand"/>
    <property type="match status" value="2"/>
</dbReference>
<keyword evidence="7" id="KW-0479">Metal-binding</keyword>
<evidence type="ECO:0000256" key="8">
    <source>
        <dbReference type="ARBA" id="ARBA00022737"/>
    </source>
</evidence>
<keyword evidence="8" id="KW-0677">Repeat</keyword>
<evidence type="ECO:0000256" key="11">
    <source>
        <dbReference type="ARBA" id="ARBA00023242"/>
    </source>
</evidence>
<keyword evidence="18" id="KW-1185">Reference proteome</keyword>
<evidence type="ECO:0000256" key="2">
    <source>
        <dbReference type="ARBA" id="ARBA00004496"/>
    </source>
</evidence>
<dbReference type="SMART" id="SM01394">
    <property type="entry name" value="S_100"/>
    <property type="match status" value="2"/>
</dbReference>
<feature type="domain" description="EF-hand" evidence="16">
    <location>
        <begin position="50"/>
        <end position="85"/>
    </location>
</feature>
<evidence type="ECO:0000256" key="5">
    <source>
        <dbReference type="ARBA" id="ARBA00022490"/>
    </source>
</evidence>
<dbReference type="PANTHER" id="PTHR11639">
    <property type="entry name" value="S100 CALCIUM-BINDING PROTEIN"/>
    <property type="match status" value="1"/>
</dbReference>
<keyword evidence="6" id="KW-0964">Secreted</keyword>
<dbReference type="InterPro" id="IPR001751">
    <property type="entry name" value="S100/CaBP7/8-like_CS"/>
</dbReference>
<dbReference type="AlphaFoldDB" id="A0ABC9XTF6"/>
<evidence type="ECO:0000313" key="17">
    <source>
        <dbReference type="EMBL" id="GAB0201014.1"/>
    </source>
</evidence>
<feature type="domain" description="EF-hand" evidence="16">
    <location>
        <begin position="164"/>
        <end position="199"/>
    </location>
</feature>
<keyword evidence="5" id="KW-0963">Cytoplasm</keyword>
<sequence>MACPLEQALAVMVTTFHKYSGKEGDKYKLSKQELKELLNKELPVFGSKQMDEAEFRRLMNDLDHDKDSEVDFKEYVCFLACITMGFNEFFKDGPTKQPRKNPWLFRLSCRLTDIPMACPLEQALAVIVSTFHKYSGKEGDKYKLSKQELKEMLMKELPSFSRQTSEASIQQLMCHLDSNSDSEVDFQEYVTFLACMAMMCNDFFQDCPDKMPHKK</sequence>
<reference evidence="17 18" key="1">
    <citation type="submission" date="2024-06" db="EMBL/GenBank/DDBJ databases">
        <title>The draft genome of Grus japonensis, version 3.</title>
        <authorList>
            <person name="Nabeshima K."/>
            <person name="Suzuki S."/>
            <person name="Onuma M."/>
        </authorList>
    </citation>
    <scope>NUCLEOTIDE SEQUENCE [LARGE SCALE GENOMIC DNA]</scope>
    <source>
        <strain evidence="17 18">451A</strain>
    </source>
</reference>
<dbReference type="GO" id="GO:0005634">
    <property type="term" value="C:nucleus"/>
    <property type="evidence" value="ECO:0007669"/>
    <property type="project" value="UniProtKB-SubCell"/>
</dbReference>
<evidence type="ECO:0000256" key="3">
    <source>
        <dbReference type="ARBA" id="ARBA00004613"/>
    </source>
</evidence>
<evidence type="ECO:0000256" key="7">
    <source>
        <dbReference type="ARBA" id="ARBA00022723"/>
    </source>
</evidence>
<evidence type="ECO:0000256" key="15">
    <source>
        <dbReference type="ARBA" id="ARBA00056127"/>
    </source>
</evidence>
<evidence type="ECO:0000256" key="12">
    <source>
        <dbReference type="ARBA" id="ARBA00023809"/>
    </source>
</evidence>
<evidence type="ECO:0000256" key="14">
    <source>
        <dbReference type="ARBA" id="ARBA00032790"/>
    </source>
</evidence>
<dbReference type="InterPro" id="IPR002048">
    <property type="entry name" value="EF_hand_dom"/>
</dbReference>
<accession>A0ABC9XTF6</accession>
<evidence type="ECO:0000256" key="6">
    <source>
        <dbReference type="ARBA" id="ARBA00022525"/>
    </source>
</evidence>
<name>A0ABC9XTF6_GRUJA</name>
<dbReference type="Gene3D" id="1.10.238.10">
    <property type="entry name" value="EF-hand"/>
    <property type="match status" value="2"/>
</dbReference>
<evidence type="ECO:0000256" key="4">
    <source>
        <dbReference type="ARBA" id="ARBA00007323"/>
    </source>
</evidence>
<evidence type="ECO:0000259" key="16">
    <source>
        <dbReference type="PROSITE" id="PS50222"/>
    </source>
</evidence>
<organism evidence="17 18">
    <name type="scientific">Grus japonensis</name>
    <name type="common">Japanese crane</name>
    <name type="synonym">Red-crowned crane</name>
    <dbReference type="NCBI Taxonomy" id="30415"/>
    <lineage>
        <taxon>Eukaryota</taxon>
        <taxon>Metazoa</taxon>
        <taxon>Chordata</taxon>
        <taxon>Craniata</taxon>
        <taxon>Vertebrata</taxon>
        <taxon>Euteleostomi</taxon>
        <taxon>Archelosauria</taxon>
        <taxon>Archosauria</taxon>
        <taxon>Dinosauria</taxon>
        <taxon>Saurischia</taxon>
        <taxon>Theropoda</taxon>
        <taxon>Coelurosauria</taxon>
        <taxon>Aves</taxon>
        <taxon>Neognathae</taxon>
        <taxon>Neoaves</taxon>
        <taxon>Gruiformes</taxon>
        <taxon>Gruidae</taxon>
        <taxon>Grus</taxon>
    </lineage>
</organism>
<dbReference type="FunFam" id="1.10.238.10:FF:000044">
    <property type="entry name" value="Protein S100"/>
    <property type="match status" value="2"/>
</dbReference>
<dbReference type="InterPro" id="IPR011992">
    <property type="entry name" value="EF-hand-dom_pair"/>
</dbReference>
<dbReference type="PANTHER" id="PTHR11639:SF51">
    <property type="entry name" value="PROTEIN S100-A4"/>
    <property type="match status" value="1"/>
</dbReference>
<dbReference type="GO" id="GO:0046872">
    <property type="term" value="F:metal ion binding"/>
    <property type="evidence" value="ECO:0007669"/>
    <property type="project" value="UniProtKB-KW"/>
</dbReference>
<proteinExistence type="inferred from homology"/>
<evidence type="ECO:0000256" key="1">
    <source>
        <dbReference type="ARBA" id="ARBA00004123"/>
    </source>
</evidence>
<dbReference type="Pfam" id="PF01023">
    <property type="entry name" value="S_100"/>
    <property type="match status" value="2"/>
</dbReference>
<keyword evidence="11" id="KW-0539">Nucleus</keyword>
<dbReference type="EMBL" id="BAAFJT010000029">
    <property type="protein sequence ID" value="GAB0201014.1"/>
    <property type="molecule type" value="Genomic_DNA"/>
</dbReference>
<evidence type="ECO:0000256" key="9">
    <source>
        <dbReference type="ARBA" id="ARBA00022837"/>
    </source>
</evidence>
<keyword evidence="9" id="KW-0106">Calcium</keyword>
<dbReference type="InterPro" id="IPR034325">
    <property type="entry name" value="S-100_dom"/>
</dbReference>
<gene>
    <name evidence="17" type="ORF">GRJ2_002566900</name>
</gene>
<dbReference type="GO" id="GO:0005737">
    <property type="term" value="C:cytoplasm"/>
    <property type="evidence" value="ECO:0007669"/>
    <property type="project" value="UniProtKB-SubCell"/>
</dbReference>
<protein>
    <recommendedName>
        <fullName evidence="12">Protein S100-A4</fullName>
    </recommendedName>
    <alternativeName>
        <fullName evidence="13">Metastasin</fullName>
    </alternativeName>
    <alternativeName>
        <fullName evidence="14">S100 calcium-binding protein A4</fullName>
    </alternativeName>
</protein>
<dbReference type="InterPro" id="IPR013787">
    <property type="entry name" value="S100_Ca-bd_sub"/>
</dbReference>
<comment type="similarity">
    <text evidence="4">Belongs to the S-100 family.</text>
</comment>
<evidence type="ECO:0000256" key="13">
    <source>
        <dbReference type="ARBA" id="ARBA00031687"/>
    </source>
</evidence>
<keyword evidence="10" id="KW-0007">Acetylation</keyword>
<evidence type="ECO:0000256" key="10">
    <source>
        <dbReference type="ARBA" id="ARBA00022990"/>
    </source>
</evidence>
<comment type="subcellular location">
    <subcellularLocation>
        <location evidence="2">Cytoplasm</location>
    </subcellularLocation>
    <subcellularLocation>
        <location evidence="1">Nucleus</location>
    </subcellularLocation>
    <subcellularLocation>
        <location evidence="3">Secreted</location>
    </subcellularLocation>
</comment>
<comment type="function">
    <text evidence="15">Calcium-binding protein that plays a role in various cellular processes including motility, angiogenesis, cell differentiation, apoptosis, and autophagy. Increases cell motility and invasiveness by interacting with non-muscle myosin heavy chain (NMMHC) IIA/MYH9. Mechanistically, promotes filament depolymerization and increases the amount of soluble myosin-IIA, resulting in the formation of stable protrusions facilitating chemotaxis. Also modulates the pro-apoptotic function of TP53 by binding to its C-terminal transactivation domain within the nucleus and reducing its protein levels. Within the extracellular space, stimulates cytokine production including granulocyte colony-stimulating factor and CCL24 from T-lymphocytes. In addition, stimulates T-lymphocyte chemotaxis by acting as a chemoattractant complex with PGLYRP1 that promotes lymphocyte migration via CCR5 and CXCR3 receptors.</text>
</comment>
<dbReference type="SMART" id="SM00054">
    <property type="entry name" value="EFh"/>
    <property type="match status" value="2"/>
</dbReference>
<dbReference type="GO" id="GO:0005576">
    <property type="term" value="C:extracellular region"/>
    <property type="evidence" value="ECO:0007669"/>
    <property type="project" value="UniProtKB-SubCell"/>
</dbReference>
<dbReference type="CDD" id="cd00213">
    <property type="entry name" value="S-100"/>
    <property type="match status" value="2"/>
</dbReference>